<dbReference type="EMBL" id="LEKV01003826">
    <property type="protein sequence ID" value="KVH97532.1"/>
    <property type="molecule type" value="Genomic_DNA"/>
</dbReference>
<dbReference type="AlphaFoldDB" id="A0A103XV91"/>
<accession>A0A103XV91</accession>
<proteinExistence type="predicted"/>
<protein>
    <submittedName>
        <fullName evidence="1">Uncharacterized protein</fullName>
    </submittedName>
</protein>
<evidence type="ECO:0000313" key="2">
    <source>
        <dbReference type="Proteomes" id="UP000243975"/>
    </source>
</evidence>
<keyword evidence="2" id="KW-1185">Reference proteome</keyword>
<gene>
    <name evidence="1" type="ORF">Ccrd_000355</name>
</gene>
<dbReference type="Proteomes" id="UP000243975">
    <property type="component" value="Unassembled WGS sequence"/>
</dbReference>
<sequence>MVSAIGSSLNKAEVKGNQELKLLIVILLVLLHELIPVGLQNVIAGGFQVPHPQRHGVRVHLQRRPQQWYLKLTIFIQQLFLIACQEVKCLQLIGGIQDFLDHQFQVGSFHLSGDEPFQTIVFVLFGHHISAGGLNSKSSLWKFSLQHQPEFKRILILILHA</sequence>
<organism evidence="1 2">
    <name type="scientific">Cynara cardunculus var. scolymus</name>
    <name type="common">Globe artichoke</name>
    <name type="synonym">Cynara scolymus</name>
    <dbReference type="NCBI Taxonomy" id="59895"/>
    <lineage>
        <taxon>Eukaryota</taxon>
        <taxon>Viridiplantae</taxon>
        <taxon>Streptophyta</taxon>
        <taxon>Embryophyta</taxon>
        <taxon>Tracheophyta</taxon>
        <taxon>Spermatophyta</taxon>
        <taxon>Magnoliopsida</taxon>
        <taxon>eudicotyledons</taxon>
        <taxon>Gunneridae</taxon>
        <taxon>Pentapetalae</taxon>
        <taxon>asterids</taxon>
        <taxon>campanulids</taxon>
        <taxon>Asterales</taxon>
        <taxon>Asteraceae</taxon>
        <taxon>Carduoideae</taxon>
        <taxon>Cardueae</taxon>
        <taxon>Carduinae</taxon>
        <taxon>Cynara</taxon>
    </lineage>
</organism>
<evidence type="ECO:0000313" key="1">
    <source>
        <dbReference type="EMBL" id="KVH97532.1"/>
    </source>
</evidence>
<dbReference type="Gramene" id="KVH97532">
    <property type="protein sequence ID" value="KVH97532"/>
    <property type="gene ID" value="Ccrd_000355"/>
</dbReference>
<reference evidence="1 2" key="1">
    <citation type="journal article" date="2016" name="Sci. Rep.">
        <title>The genome sequence of the outbreeding globe artichoke constructed de novo incorporating a phase-aware low-pass sequencing strategy of F1 progeny.</title>
        <authorList>
            <person name="Scaglione D."/>
            <person name="Reyes-Chin-Wo S."/>
            <person name="Acquadro A."/>
            <person name="Froenicke L."/>
            <person name="Portis E."/>
            <person name="Beitel C."/>
            <person name="Tirone M."/>
            <person name="Mauro R."/>
            <person name="Lo Monaco A."/>
            <person name="Mauromicale G."/>
            <person name="Faccioli P."/>
            <person name="Cattivelli L."/>
            <person name="Rieseberg L."/>
            <person name="Michelmore R."/>
            <person name="Lanteri S."/>
        </authorList>
    </citation>
    <scope>NUCLEOTIDE SEQUENCE [LARGE SCALE GENOMIC DNA]</scope>
    <source>
        <strain evidence="1">2C</strain>
    </source>
</reference>
<comment type="caution">
    <text evidence="1">The sequence shown here is derived from an EMBL/GenBank/DDBJ whole genome shotgun (WGS) entry which is preliminary data.</text>
</comment>
<name>A0A103XV91_CYNCS</name>